<dbReference type="AlphaFoldDB" id="A0A5C7A271"/>
<protein>
    <recommendedName>
        <fullName evidence="4">Lipoprotein</fullName>
    </recommendedName>
</protein>
<evidence type="ECO:0000256" key="1">
    <source>
        <dbReference type="SAM" id="SignalP"/>
    </source>
</evidence>
<feature type="signal peptide" evidence="1">
    <location>
        <begin position="1"/>
        <end position="24"/>
    </location>
</feature>
<keyword evidence="3" id="KW-1185">Reference proteome</keyword>
<evidence type="ECO:0000313" key="3">
    <source>
        <dbReference type="Proteomes" id="UP000321903"/>
    </source>
</evidence>
<comment type="caution">
    <text evidence="2">The sequence shown here is derived from an EMBL/GenBank/DDBJ whole genome shotgun (WGS) entry which is preliminary data.</text>
</comment>
<reference evidence="2 3" key="1">
    <citation type="submission" date="2019-08" db="EMBL/GenBank/DDBJ databases">
        <title>Genome sequence of Psychrobacter frigidicola ACAM304 (type strain).</title>
        <authorList>
            <person name="Bowman J.P."/>
        </authorList>
    </citation>
    <scope>NUCLEOTIDE SEQUENCE [LARGE SCALE GENOMIC DNA]</scope>
    <source>
        <strain evidence="2 3">ACAM 304</strain>
    </source>
</reference>
<sequence>MMSRRTDIISKKLSILAVSITACSALFLVGCDSSDNNKSTTTADSNITATKPDLSIFEGCYTVSNDEPAQIKVSEQNGAWVMQMKEPASANRVWDTPEPLEVLDNSDISKYFSIDPDNVDAVIGRPDRVLVMAHVKPVYANIDPLLDSEYLSYIYKGANTIYRVECDEVNTDILANPHANIKIDNVRNTKEL</sequence>
<gene>
    <name evidence="2" type="ORF">ES754_01265</name>
</gene>
<name>A0A5C7A271_9GAMM</name>
<dbReference type="PROSITE" id="PS51257">
    <property type="entry name" value="PROKAR_LIPOPROTEIN"/>
    <property type="match status" value="1"/>
</dbReference>
<evidence type="ECO:0008006" key="4">
    <source>
        <dbReference type="Google" id="ProtNLM"/>
    </source>
</evidence>
<proteinExistence type="predicted"/>
<dbReference type="OrthoDB" id="6659986at2"/>
<evidence type="ECO:0000313" key="2">
    <source>
        <dbReference type="EMBL" id="TXD97647.1"/>
    </source>
</evidence>
<dbReference type="EMBL" id="VORZ01000001">
    <property type="protein sequence ID" value="TXD97647.1"/>
    <property type="molecule type" value="Genomic_DNA"/>
</dbReference>
<dbReference type="Proteomes" id="UP000321903">
    <property type="component" value="Unassembled WGS sequence"/>
</dbReference>
<organism evidence="2 3">
    <name type="scientific">Psychrobacter frigidicola</name>
    <dbReference type="NCBI Taxonomy" id="45611"/>
    <lineage>
        <taxon>Bacteria</taxon>
        <taxon>Pseudomonadati</taxon>
        <taxon>Pseudomonadota</taxon>
        <taxon>Gammaproteobacteria</taxon>
        <taxon>Moraxellales</taxon>
        <taxon>Moraxellaceae</taxon>
        <taxon>Psychrobacter</taxon>
    </lineage>
</organism>
<accession>A0A5C7A271</accession>
<feature type="chain" id="PRO_5022834760" description="Lipoprotein" evidence="1">
    <location>
        <begin position="25"/>
        <end position="192"/>
    </location>
</feature>
<dbReference type="RefSeq" id="WP_147221347.1">
    <property type="nucleotide sequence ID" value="NZ_CAJGYY010000001.1"/>
</dbReference>
<keyword evidence="1" id="KW-0732">Signal</keyword>